<protein>
    <submittedName>
        <fullName evidence="2">Uncharacterized protein</fullName>
    </submittedName>
</protein>
<gene>
    <name evidence="2" type="ORF">AVDCRST_MAG49-2331</name>
</gene>
<proteinExistence type="predicted"/>
<evidence type="ECO:0000256" key="1">
    <source>
        <dbReference type="SAM" id="MobiDB-lite"/>
    </source>
</evidence>
<organism evidence="2">
    <name type="scientific">uncultured Thermomicrobiales bacterium</name>
    <dbReference type="NCBI Taxonomy" id="1645740"/>
    <lineage>
        <taxon>Bacteria</taxon>
        <taxon>Pseudomonadati</taxon>
        <taxon>Thermomicrobiota</taxon>
        <taxon>Thermomicrobia</taxon>
        <taxon>Thermomicrobiales</taxon>
        <taxon>environmental samples</taxon>
    </lineage>
</organism>
<sequence length="48" mass="5122">MERCCLEVPALDRPRRCGRAPVAWTRGEGDVPSPAGMAGSGQLRASRP</sequence>
<evidence type="ECO:0000313" key="2">
    <source>
        <dbReference type="EMBL" id="CAA9560115.1"/>
    </source>
</evidence>
<feature type="region of interest" description="Disordered" evidence="1">
    <location>
        <begin position="26"/>
        <end position="48"/>
    </location>
</feature>
<reference evidence="2" key="1">
    <citation type="submission" date="2020-02" db="EMBL/GenBank/DDBJ databases">
        <authorList>
            <person name="Meier V. D."/>
        </authorList>
    </citation>
    <scope>NUCLEOTIDE SEQUENCE</scope>
    <source>
        <strain evidence="2">AVDCRST_MAG49</strain>
    </source>
</reference>
<accession>A0A6J4UTL4</accession>
<dbReference type="EMBL" id="CADCWG010000159">
    <property type="protein sequence ID" value="CAA9560115.1"/>
    <property type="molecule type" value="Genomic_DNA"/>
</dbReference>
<name>A0A6J4UTL4_9BACT</name>
<dbReference type="AlphaFoldDB" id="A0A6J4UTL4"/>